<proteinExistence type="predicted"/>
<keyword evidence="6" id="KW-1185">Reference proteome</keyword>
<name>A0A4P8I9C2_9FIRM</name>
<dbReference type="Pfam" id="PF00392">
    <property type="entry name" value="GntR"/>
    <property type="match status" value="1"/>
</dbReference>
<feature type="domain" description="HTH gntR-type" evidence="4">
    <location>
        <begin position="1"/>
        <end position="68"/>
    </location>
</feature>
<protein>
    <submittedName>
        <fullName evidence="5">Putative transcriptional regulator of N-Acetylglucosamine utilization, GntR family</fullName>
    </submittedName>
</protein>
<dbReference type="Gene3D" id="3.40.1410.10">
    <property type="entry name" value="Chorismate lyase-like"/>
    <property type="match status" value="1"/>
</dbReference>
<evidence type="ECO:0000259" key="4">
    <source>
        <dbReference type="PROSITE" id="PS50949"/>
    </source>
</evidence>
<dbReference type="InterPro" id="IPR000524">
    <property type="entry name" value="Tscrpt_reg_HTH_GntR"/>
</dbReference>
<dbReference type="Gene3D" id="1.10.10.10">
    <property type="entry name" value="Winged helix-like DNA-binding domain superfamily/Winged helix DNA-binding domain"/>
    <property type="match status" value="1"/>
</dbReference>
<evidence type="ECO:0000256" key="1">
    <source>
        <dbReference type="ARBA" id="ARBA00023015"/>
    </source>
</evidence>
<dbReference type="PANTHER" id="PTHR44846">
    <property type="entry name" value="MANNOSYL-D-GLYCERATE TRANSPORT/METABOLISM SYSTEM REPRESSOR MNGR-RELATED"/>
    <property type="match status" value="1"/>
</dbReference>
<evidence type="ECO:0000256" key="2">
    <source>
        <dbReference type="ARBA" id="ARBA00023125"/>
    </source>
</evidence>
<dbReference type="InterPro" id="IPR028978">
    <property type="entry name" value="Chorismate_lyase_/UTRA_dom_sf"/>
</dbReference>
<dbReference type="GO" id="GO:0003677">
    <property type="term" value="F:DNA binding"/>
    <property type="evidence" value="ECO:0007669"/>
    <property type="project" value="UniProtKB-KW"/>
</dbReference>
<dbReference type="SUPFAM" id="SSF64288">
    <property type="entry name" value="Chorismate lyase-like"/>
    <property type="match status" value="1"/>
</dbReference>
<evidence type="ECO:0000313" key="5">
    <source>
        <dbReference type="EMBL" id="QCP34118.1"/>
    </source>
</evidence>
<dbReference type="GO" id="GO:0045892">
    <property type="term" value="P:negative regulation of DNA-templated transcription"/>
    <property type="evidence" value="ECO:0007669"/>
    <property type="project" value="TreeGrafter"/>
</dbReference>
<accession>A0A4P8I9C2</accession>
<dbReference type="EMBL" id="CP040058">
    <property type="protein sequence ID" value="QCP34118.1"/>
    <property type="molecule type" value="Genomic_DNA"/>
</dbReference>
<evidence type="ECO:0000256" key="3">
    <source>
        <dbReference type="ARBA" id="ARBA00023163"/>
    </source>
</evidence>
<gene>
    <name evidence="5" type="ORF">AR1Y2_0664</name>
</gene>
<dbReference type="AlphaFoldDB" id="A0A4P8I9C2"/>
<sequence>MNRKFMSVKNCILEKIDKMSPNEKLPSERDLIEEFGFSRPTIQKALSDLENEGIIYRKPRQGSFVADRRLHKSLDSLQSFPEDLRSSGDIPSTRLIDFEILEASETVARKLQMKVGDPVYYLVRLRHKNGDPIIYDYSYYAPFAIKDASCEVLVDSIYSFMEKKGMKISMAEKTVDAILPPKEIADALELRKDEPVIKIEMIAYLSDGRPFEYTLSHKNPKKYLLEIKSYR</sequence>
<dbReference type="SUPFAM" id="SSF46785">
    <property type="entry name" value="Winged helix' DNA-binding domain"/>
    <property type="match status" value="1"/>
</dbReference>
<dbReference type="CDD" id="cd07377">
    <property type="entry name" value="WHTH_GntR"/>
    <property type="match status" value="1"/>
</dbReference>
<organism evidence="5 6">
    <name type="scientific">Anaerostipes rhamnosivorans</name>
    <dbReference type="NCBI Taxonomy" id="1229621"/>
    <lineage>
        <taxon>Bacteria</taxon>
        <taxon>Bacillati</taxon>
        <taxon>Bacillota</taxon>
        <taxon>Clostridia</taxon>
        <taxon>Lachnospirales</taxon>
        <taxon>Lachnospiraceae</taxon>
        <taxon>Anaerostipes</taxon>
    </lineage>
</organism>
<dbReference type="InterPro" id="IPR050679">
    <property type="entry name" value="Bact_HTH_transcr_reg"/>
</dbReference>
<dbReference type="PANTHER" id="PTHR44846:SF17">
    <property type="entry name" value="GNTR-FAMILY TRANSCRIPTIONAL REGULATOR"/>
    <property type="match status" value="1"/>
</dbReference>
<keyword evidence="2" id="KW-0238">DNA-binding</keyword>
<dbReference type="PRINTS" id="PR00035">
    <property type="entry name" value="HTHGNTR"/>
</dbReference>
<dbReference type="PROSITE" id="PS50949">
    <property type="entry name" value="HTH_GNTR"/>
    <property type="match status" value="1"/>
</dbReference>
<keyword evidence="1" id="KW-0805">Transcription regulation</keyword>
<dbReference type="Pfam" id="PF07702">
    <property type="entry name" value="UTRA"/>
    <property type="match status" value="1"/>
</dbReference>
<dbReference type="InterPro" id="IPR011663">
    <property type="entry name" value="UTRA"/>
</dbReference>
<dbReference type="Proteomes" id="UP000298653">
    <property type="component" value="Chromosome"/>
</dbReference>
<dbReference type="OrthoDB" id="457376at2"/>
<dbReference type="SMART" id="SM00866">
    <property type="entry name" value="UTRA"/>
    <property type="match status" value="1"/>
</dbReference>
<dbReference type="SMART" id="SM00345">
    <property type="entry name" value="HTH_GNTR"/>
    <property type="match status" value="1"/>
</dbReference>
<dbReference type="KEGG" id="arf:AR1Y2_0664"/>
<keyword evidence="3" id="KW-0804">Transcription</keyword>
<dbReference type="InterPro" id="IPR036390">
    <property type="entry name" value="WH_DNA-bd_sf"/>
</dbReference>
<reference evidence="5 6" key="1">
    <citation type="submission" date="2019-05" db="EMBL/GenBank/DDBJ databases">
        <title>Complete genome sequencing of Anaerostipes rhamnosivorans.</title>
        <authorList>
            <person name="Bui T.P.N."/>
            <person name="de Vos W.M."/>
        </authorList>
    </citation>
    <scope>NUCLEOTIDE SEQUENCE [LARGE SCALE GENOMIC DNA]</scope>
    <source>
        <strain evidence="5 6">1y2</strain>
    </source>
</reference>
<dbReference type="InterPro" id="IPR036388">
    <property type="entry name" value="WH-like_DNA-bd_sf"/>
</dbReference>
<evidence type="ECO:0000313" key="6">
    <source>
        <dbReference type="Proteomes" id="UP000298653"/>
    </source>
</evidence>
<dbReference type="RefSeq" id="WP_137327700.1">
    <property type="nucleotide sequence ID" value="NZ_CP040058.1"/>
</dbReference>
<dbReference type="GO" id="GO:0003700">
    <property type="term" value="F:DNA-binding transcription factor activity"/>
    <property type="evidence" value="ECO:0007669"/>
    <property type="project" value="InterPro"/>
</dbReference>